<feature type="transmembrane region" description="Helical" evidence="1">
    <location>
        <begin position="195"/>
        <end position="213"/>
    </location>
</feature>
<dbReference type="SUPFAM" id="SSF55874">
    <property type="entry name" value="ATPase domain of HSP90 chaperone/DNA topoisomerase II/histidine kinase"/>
    <property type="match status" value="1"/>
</dbReference>
<feature type="transmembrane region" description="Helical" evidence="1">
    <location>
        <begin position="252"/>
        <end position="269"/>
    </location>
</feature>
<proteinExistence type="predicted"/>
<dbReference type="AlphaFoldDB" id="A0A6J6KJI8"/>
<dbReference type="InterPro" id="IPR036890">
    <property type="entry name" value="HATPase_C_sf"/>
</dbReference>
<protein>
    <submittedName>
        <fullName evidence="2">Unannotated protein</fullName>
    </submittedName>
</protein>
<feature type="transmembrane region" description="Helical" evidence="1">
    <location>
        <begin position="172"/>
        <end position="189"/>
    </location>
</feature>
<evidence type="ECO:0000313" key="2">
    <source>
        <dbReference type="EMBL" id="CAB4648344.1"/>
    </source>
</evidence>
<dbReference type="EMBL" id="CAEZVW010000080">
    <property type="protein sequence ID" value="CAB4648344.1"/>
    <property type="molecule type" value="Genomic_DNA"/>
</dbReference>
<organism evidence="2">
    <name type="scientific">freshwater metagenome</name>
    <dbReference type="NCBI Taxonomy" id="449393"/>
    <lineage>
        <taxon>unclassified sequences</taxon>
        <taxon>metagenomes</taxon>
        <taxon>ecological metagenomes</taxon>
    </lineage>
</organism>
<feature type="transmembrane region" description="Helical" evidence="1">
    <location>
        <begin position="225"/>
        <end position="246"/>
    </location>
</feature>
<accession>A0A6J6KJI8</accession>
<evidence type="ECO:0000256" key="1">
    <source>
        <dbReference type="SAM" id="Phobius"/>
    </source>
</evidence>
<keyword evidence="1" id="KW-1133">Transmembrane helix</keyword>
<keyword evidence="1" id="KW-0472">Membrane</keyword>
<name>A0A6J6KJI8_9ZZZZ</name>
<keyword evidence="1" id="KW-0812">Transmembrane</keyword>
<reference evidence="2" key="1">
    <citation type="submission" date="2020-05" db="EMBL/GenBank/DDBJ databases">
        <authorList>
            <person name="Chiriac C."/>
            <person name="Salcher M."/>
            <person name="Ghai R."/>
            <person name="Kavagutti S V."/>
        </authorList>
    </citation>
    <scope>NUCLEOTIDE SEQUENCE</scope>
</reference>
<gene>
    <name evidence="2" type="ORF">UFOPK2157_01097</name>
</gene>
<sequence length="492" mass="55270">MHGYLAGVFGVELISLYRRIGIVLLQGTLWFPALMIVLGNRREIVESFKAYEQRLIAATRARTRRSKEFKSLQENTQSRIREELFALCSAMKDSLSVASTSASSLTERNDAIRPLLIGEDLRKLSRKLESIETRRVGARFLGIDTRSVSLLVKQFGILYATTVRKAPLGRRAYILVFIALVTPPYINFYSFSESLFSYPILIGLIFLFANLITKLQSAGSLRNSTILIYVAGLLPLITNLAGQAIFHDPETQFPILLTAVAFPVTYYLFMELLQVLRPTALSLIRKDELKASQSLHDEVTKKVTEEFSYNLSHQWAVYIHGKILTRLATNSLKLEVASKAENSKEFEQTVERLITLLKNPDAEFEIVSADLQTEVTSRLDPWVGLLDIDLYIDPALESVQTPRVRDLAEVIEELISNSIRHGKAKKIQLKVIRSGAKDVEIVAIDDSTMPPSSADKKSGLGTHIFNLASDGRWSIKRVGSTTEFRLTMTLEN</sequence>
<dbReference type="Gene3D" id="3.30.565.10">
    <property type="entry name" value="Histidine kinase-like ATPase, C-terminal domain"/>
    <property type="match status" value="1"/>
</dbReference>
<feature type="transmembrane region" description="Helical" evidence="1">
    <location>
        <begin position="20"/>
        <end position="39"/>
    </location>
</feature>